<keyword evidence="2" id="KW-0604">Photosystem II</keyword>
<dbReference type="InterPro" id="IPR028203">
    <property type="entry name" value="PSII_CF48-like_dom"/>
</dbReference>
<evidence type="ECO:0000259" key="3">
    <source>
        <dbReference type="Pfam" id="PF14870"/>
    </source>
</evidence>
<dbReference type="SUPFAM" id="SSF110296">
    <property type="entry name" value="Oligoxyloglucan reducing end-specific cellobiohydrolase"/>
    <property type="match status" value="1"/>
</dbReference>
<feature type="domain" description="Photosynthesis system II assembly factor Ycf48/Hcf136-like" evidence="3">
    <location>
        <begin position="23"/>
        <end position="112"/>
    </location>
</feature>
<accession>A0A1M7ZAX6</accession>
<proteinExistence type="predicted"/>
<evidence type="ECO:0000256" key="2">
    <source>
        <dbReference type="ARBA" id="ARBA00023276"/>
    </source>
</evidence>
<evidence type="ECO:0000313" key="4">
    <source>
        <dbReference type="EMBL" id="SHO61970.1"/>
    </source>
</evidence>
<dbReference type="Pfam" id="PF02012">
    <property type="entry name" value="BNR"/>
    <property type="match status" value="1"/>
</dbReference>
<protein>
    <recommendedName>
        <fullName evidence="3">Photosynthesis system II assembly factor Ycf48/Hcf136-like domain-containing protein</fullName>
    </recommendedName>
</protein>
<dbReference type="InterPro" id="IPR002860">
    <property type="entry name" value="BNR_rpt"/>
</dbReference>
<organism evidence="4 5">
    <name type="scientific">Algoriphagus zhangzhouensis</name>
    <dbReference type="NCBI Taxonomy" id="1073327"/>
    <lineage>
        <taxon>Bacteria</taxon>
        <taxon>Pseudomonadati</taxon>
        <taxon>Bacteroidota</taxon>
        <taxon>Cytophagia</taxon>
        <taxon>Cytophagales</taxon>
        <taxon>Cyclobacteriaceae</taxon>
        <taxon>Algoriphagus</taxon>
    </lineage>
</organism>
<dbReference type="GO" id="GO:0015979">
    <property type="term" value="P:photosynthesis"/>
    <property type="evidence" value="ECO:0007669"/>
    <property type="project" value="UniProtKB-KW"/>
</dbReference>
<dbReference type="GO" id="GO:0009523">
    <property type="term" value="C:photosystem II"/>
    <property type="evidence" value="ECO:0007669"/>
    <property type="project" value="UniProtKB-KW"/>
</dbReference>
<evidence type="ECO:0000256" key="1">
    <source>
        <dbReference type="ARBA" id="ARBA00022531"/>
    </source>
</evidence>
<dbReference type="Gene3D" id="2.130.10.10">
    <property type="entry name" value="YVTN repeat-like/Quinoprotein amine dehydrogenase"/>
    <property type="match status" value="2"/>
</dbReference>
<keyword evidence="5" id="KW-1185">Reference proteome</keyword>
<dbReference type="AlphaFoldDB" id="A0A1M7ZAX6"/>
<dbReference type="EMBL" id="FRXN01000002">
    <property type="protein sequence ID" value="SHO61970.1"/>
    <property type="molecule type" value="Genomic_DNA"/>
</dbReference>
<dbReference type="Proteomes" id="UP000184609">
    <property type="component" value="Unassembled WGS sequence"/>
</dbReference>
<dbReference type="InterPro" id="IPR015943">
    <property type="entry name" value="WD40/YVTN_repeat-like_dom_sf"/>
</dbReference>
<keyword evidence="1" id="KW-0602">Photosynthesis</keyword>
<reference evidence="5" key="1">
    <citation type="submission" date="2016-12" db="EMBL/GenBank/DDBJ databases">
        <authorList>
            <person name="Varghese N."/>
            <person name="Submissions S."/>
        </authorList>
    </citation>
    <scope>NUCLEOTIDE SEQUENCE [LARGE SCALE GENOMIC DNA]</scope>
    <source>
        <strain evidence="5">DSM 25035</strain>
    </source>
</reference>
<dbReference type="STRING" id="1073327.SAMN04488108_1739"/>
<sequence>MALSLGLALFSCQKKNQEPEAPTGWQIFETPTEASFRGLSPVTGDIAWVSGSEGTWMKTLDGGATWSHGVIGGLDSVDFRSIQGFDAETAVAVSAGQPAVIYKTTNGGETWELKHQEVEEAFLDGITFSDENRGYVFGDPVEGKWMILQTLDQGESWTPIDSLPQAANGEAGFAASASSLLAEGENLYLGSGGTEASLHISTDQGKTWSRNPSPLIQGKASQGIFALTSTRNGELILVGGDYVAPEETQKNAGIFRTTDNQWIEYQSGPLGYRSGVQYFPRFNWVITVGTNGSDYSNDYGLTWSSFSQEDFHAVKLSLTEGTIWASGGKGKVAKLTF</sequence>
<dbReference type="PANTHER" id="PTHR47199">
    <property type="entry name" value="PHOTOSYSTEM II STABILITY/ASSEMBLY FACTOR HCF136, CHLOROPLASTIC"/>
    <property type="match status" value="1"/>
</dbReference>
<dbReference type="PANTHER" id="PTHR47199:SF2">
    <property type="entry name" value="PHOTOSYSTEM II STABILITY_ASSEMBLY FACTOR HCF136, CHLOROPLASTIC"/>
    <property type="match status" value="1"/>
</dbReference>
<dbReference type="Pfam" id="PF14870">
    <property type="entry name" value="PSII_BNR"/>
    <property type="match status" value="1"/>
</dbReference>
<evidence type="ECO:0000313" key="5">
    <source>
        <dbReference type="Proteomes" id="UP000184609"/>
    </source>
</evidence>
<name>A0A1M7ZAX6_9BACT</name>
<gene>
    <name evidence="4" type="ORF">SAMN04488108_1739</name>
</gene>